<dbReference type="InterPro" id="IPR037118">
    <property type="entry name" value="Val-tRNA_synth_C_sf"/>
</dbReference>
<reference evidence="5" key="1">
    <citation type="submission" date="2022-12" db="EMBL/GenBank/DDBJ databases">
        <title>Paraconexibacter alkalitolerans sp. nov. and Baekduia alba sp. nov., isolated from soil and emended description of the genera Paraconexibacter (Chun et al., 2020) and Baekduia (An et al., 2020).</title>
        <authorList>
            <person name="Vieira S."/>
            <person name="Huber K.J."/>
            <person name="Geppert A."/>
            <person name="Wolf J."/>
            <person name="Neumann-Schaal M."/>
            <person name="Muesken M."/>
            <person name="Overmann J."/>
        </authorList>
    </citation>
    <scope>NUCLEOTIDE SEQUENCE</scope>
    <source>
        <strain evidence="5">AEG42_29</strain>
    </source>
</reference>
<keyword evidence="1" id="KW-0547">Nucleotide-binding</keyword>
<dbReference type="GO" id="GO:0005524">
    <property type="term" value="F:ATP binding"/>
    <property type="evidence" value="ECO:0007669"/>
    <property type="project" value="UniProtKB-KW"/>
</dbReference>
<dbReference type="Pfam" id="PF00005">
    <property type="entry name" value="ABC_tran"/>
    <property type="match status" value="2"/>
</dbReference>
<gene>
    <name evidence="5" type="primary">ettA_2</name>
    <name evidence="5" type="ORF">DSM112329_04056</name>
</gene>
<dbReference type="SMART" id="SM00382">
    <property type="entry name" value="AAA"/>
    <property type="match status" value="2"/>
</dbReference>
<dbReference type="InterPro" id="IPR017871">
    <property type="entry name" value="ABC_transporter-like_CS"/>
</dbReference>
<dbReference type="Pfam" id="PF16326">
    <property type="entry name" value="ABC_tran_CTD"/>
    <property type="match status" value="1"/>
</dbReference>
<evidence type="ECO:0000256" key="2">
    <source>
        <dbReference type="ARBA" id="ARBA00022840"/>
    </source>
</evidence>
<feature type="region of interest" description="Disordered" evidence="3">
    <location>
        <begin position="513"/>
        <end position="542"/>
    </location>
</feature>
<dbReference type="Pfam" id="PF12848">
    <property type="entry name" value="ABC_tran_Xtn"/>
    <property type="match status" value="1"/>
</dbReference>
<dbReference type="InterPro" id="IPR032524">
    <property type="entry name" value="ABC_tran_C"/>
</dbReference>
<dbReference type="InterPro" id="IPR003439">
    <property type="entry name" value="ABC_transporter-like_ATP-bd"/>
</dbReference>
<accession>A0AAU7AZY3</accession>
<keyword evidence="2" id="KW-0067">ATP-binding</keyword>
<dbReference type="GO" id="GO:0016887">
    <property type="term" value="F:ATP hydrolysis activity"/>
    <property type="evidence" value="ECO:0007669"/>
    <property type="project" value="InterPro"/>
</dbReference>
<evidence type="ECO:0000256" key="3">
    <source>
        <dbReference type="SAM" id="MobiDB-lite"/>
    </source>
</evidence>
<name>A0AAU7AZY3_9ACTN</name>
<protein>
    <submittedName>
        <fullName evidence="5">Energy-dependent translational throttle protein EttA</fullName>
    </submittedName>
</protein>
<proteinExistence type="predicted"/>
<dbReference type="KEGG" id="parq:DSM112329_04056"/>
<feature type="domain" description="ABC transporter" evidence="4">
    <location>
        <begin position="294"/>
        <end position="514"/>
    </location>
</feature>
<dbReference type="Gene3D" id="3.40.50.300">
    <property type="entry name" value="P-loop containing nucleotide triphosphate hydrolases"/>
    <property type="match status" value="2"/>
</dbReference>
<dbReference type="InterPro" id="IPR027417">
    <property type="entry name" value="P-loop_NTPase"/>
</dbReference>
<organism evidence="5">
    <name type="scientific">Paraconexibacter sp. AEG42_29</name>
    <dbReference type="NCBI Taxonomy" id="2997339"/>
    <lineage>
        <taxon>Bacteria</taxon>
        <taxon>Bacillati</taxon>
        <taxon>Actinomycetota</taxon>
        <taxon>Thermoleophilia</taxon>
        <taxon>Solirubrobacterales</taxon>
        <taxon>Paraconexibacteraceae</taxon>
        <taxon>Paraconexibacter</taxon>
    </lineage>
</organism>
<dbReference type="RefSeq" id="WP_354698382.1">
    <property type="nucleotide sequence ID" value="NZ_CP114014.1"/>
</dbReference>
<dbReference type="Gene3D" id="1.10.287.380">
    <property type="entry name" value="Valyl-tRNA synthetase, C-terminal domain"/>
    <property type="match status" value="1"/>
</dbReference>
<dbReference type="PROSITE" id="PS50893">
    <property type="entry name" value="ABC_TRANSPORTER_2"/>
    <property type="match status" value="2"/>
</dbReference>
<dbReference type="InterPro" id="IPR051309">
    <property type="entry name" value="ABCF_ATPase"/>
</dbReference>
<dbReference type="SUPFAM" id="SSF52540">
    <property type="entry name" value="P-loop containing nucleoside triphosphate hydrolases"/>
    <property type="match status" value="2"/>
</dbReference>
<evidence type="ECO:0000313" key="5">
    <source>
        <dbReference type="EMBL" id="XAY07176.1"/>
    </source>
</evidence>
<dbReference type="AlphaFoldDB" id="A0AAU7AZY3"/>
<dbReference type="PANTHER" id="PTHR42855:SF1">
    <property type="entry name" value="ABC TRANSPORTER DOMAIN-CONTAINING PROTEIN"/>
    <property type="match status" value="1"/>
</dbReference>
<dbReference type="InterPro" id="IPR003593">
    <property type="entry name" value="AAA+_ATPase"/>
</dbReference>
<evidence type="ECO:0000259" key="4">
    <source>
        <dbReference type="PROSITE" id="PS50893"/>
    </source>
</evidence>
<dbReference type="PROSITE" id="PS00211">
    <property type="entry name" value="ABC_TRANSPORTER_1"/>
    <property type="match status" value="1"/>
</dbReference>
<dbReference type="PANTHER" id="PTHR42855">
    <property type="entry name" value="ABC TRANSPORTER ATP-BINDING SUBUNIT"/>
    <property type="match status" value="1"/>
</dbReference>
<sequence>MPPAPRNLVNLKAVWKGYGSRTVLSDITLGVSAGDRIGIVGRNGDGKSTLLRLIAEIEEPDRGQVTRAGDVDLAVLGQGDELDPARTIREELIGGRADHEWAGDAAFRGVLDGLMGGVGMERFPQGLDTPIAGLSGGERRRIALAQLLLEGPELLLLDEPTNHLDVEGVDWLARHLAARRGAMLVVTHDRWFLDAVCTHTWEVSDGDIHQYEGGYAAYVLARAERDRQAGAREDRRQQLMRKELAWLRRGPPARTSKPKFRIEAANALIADEPEVRDRAELLRFSTARLGGKVVDIENVSVAFGGDRIFRDVTWQLGPGDRLGLVGVNGSGKTTLVKVLSGELEPSTGTVDRGTTVRLAHLSQDTAEIPGHLRVLESLEEVRGVATTSDGMTLTAGMLCDRFGFRGERARTLVKDLSGGERRRLQLMRLLMEEPNVLLLDEPTNDLDIDTLTALEDLLDGWPGTLVVVSHDRYFVERVCDNVHALMGDGGLRHLPGGIDQYVELRRAAGGAATPAAKAGGKGDAKHAASASTLTGGEQRAARKELSKLERQLEKLEKREAALHEEMAAAASDHGRLRALQAELRTLGENQEQAEAAWLAVSESLEDVKRA</sequence>
<feature type="domain" description="ABC transporter" evidence="4">
    <location>
        <begin position="9"/>
        <end position="230"/>
    </location>
</feature>
<evidence type="ECO:0000256" key="1">
    <source>
        <dbReference type="ARBA" id="ARBA00022741"/>
    </source>
</evidence>
<dbReference type="InterPro" id="IPR032781">
    <property type="entry name" value="ABC_tran_Xtn"/>
</dbReference>
<dbReference type="CDD" id="cd03221">
    <property type="entry name" value="ABCF_EF-3"/>
    <property type="match status" value="2"/>
</dbReference>
<dbReference type="EMBL" id="CP114014">
    <property type="protein sequence ID" value="XAY07176.1"/>
    <property type="molecule type" value="Genomic_DNA"/>
</dbReference>
<dbReference type="GO" id="GO:0003677">
    <property type="term" value="F:DNA binding"/>
    <property type="evidence" value="ECO:0007669"/>
    <property type="project" value="InterPro"/>
</dbReference>